<dbReference type="SUPFAM" id="SSF56327">
    <property type="entry name" value="LDH C-terminal domain-like"/>
    <property type="match status" value="1"/>
</dbReference>
<dbReference type="PANTHER" id="PTHR43128:SF16">
    <property type="entry name" value="L-LACTATE DEHYDROGENASE"/>
    <property type="match status" value="1"/>
</dbReference>
<feature type="binding site" evidence="9">
    <location>
        <begin position="16"/>
        <end position="21"/>
    </location>
    <ligand>
        <name>NAD(+)</name>
        <dbReference type="ChEBI" id="CHEBI:57540"/>
    </ligand>
</feature>
<feature type="binding site" evidence="7">
    <location>
        <position position="89"/>
    </location>
    <ligand>
        <name>substrate</name>
    </ligand>
</feature>
<evidence type="ECO:0000313" key="12">
    <source>
        <dbReference type="EMBL" id="HCT13626.1"/>
    </source>
</evidence>
<feature type="binding site" evidence="7">
    <location>
        <begin position="155"/>
        <end position="158"/>
    </location>
    <ligand>
        <name>substrate</name>
    </ligand>
</feature>
<proteinExistence type="inferred from homology"/>
<comment type="function">
    <text evidence="7">Catalyzes the conversion of lactate to pyruvate.</text>
</comment>
<protein>
    <recommendedName>
        <fullName evidence="3 7">L-lactate dehydrogenase</fullName>
        <shortName evidence="7">L-LDH</shortName>
        <ecNumber evidence="3 7">1.1.1.27</ecNumber>
    </recommendedName>
</protein>
<feature type="binding site" evidence="7">
    <location>
        <begin position="86"/>
        <end position="87"/>
    </location>
    <ligand>
        <name>NAD(+)</name>
        <dbReference type="ChEBI" id="CHEBI:57540"/>
    </ligand>
</feature>
<evidence type="ECO:0000259" key="11">
    <source>
        <dbReference type="Pfam" id="PF02866"/>
    </source>
</evidence>
<dbReference type="NCBIfam" id="TIGR01771">
    <property type="entry name" value="L-LDH-NAD"/>
    <property type="match status" value="1"/>
</dbReference>
<dbReference type="Pfam" id="PF02866">
    <property type="entry name" value="Ldh_1_C"/>
    <property type="match status" value="1"/>
</dbReference>
<dbReference type="Gene3D" id="3.90.110.10">
    <property type="entry name" value="Lactate dehydrogenase/glycoside hydrolase, family 4, C-terminal"/>
    <property type="match status" value="1"/>
</dbReference>
<comment type="similarity">
    <text evidence="2 7">Belongs to the LDH/MDH superfamily. LDH family.</text>
</comment>
<evidence type="ECO:0000256" key="5">
    <source>
        <dbReference type="ARBA" id="ARBA00023027"/>
    </source>
</evidence>
<feature type="modified residue" description="Phosphotyrosine" evidence="7">
    <location>
        <position position="226"/>
    </location>
</feature>
<dbReference type="STRING" id="863239.GCA_000213935_01358"/>
<keyword evidence="4 7" id="KW-0560">Oxidoreductase</keyword>
<dbReference type="GO" id="GO:0006096">
    <property type="term" value="P:glycolytic process"/>
    <property type="evidence" value="ECO:0007669"/>
    <property type="project" value="UniProtKB-UniRule"/>
</dbReference>
<evidence type="ECO:0000256" key="8">
    <source>
        <dbReference type="PIRSR" id="PIRSR000102-1"/>
    </source>
</evidence>
<dbReference type="InterPro" id="IPR001557">
    <property type="entry name" value="L-lactate/malate_DH"/>
</dbReference>
<dbReference type="InterPro" id="IPR015955">
    <property type="entry name" value="Lactate_DH/Glyco_Ohase_4_C"/>
</dbReference>
<feature type="binding site" evidence="9">
    <location>
        <position position="102"/>
    </location>
    <ligand>
        <name>NAD(+)</name>
        <dbReference type="ChEBI" id="CHEBI:57540"/>
    </ligand>
</feature>
<feature type="binding site" evidence="7">
    <location>
        <begin position="127"/>
        <end position="130"/>
    </location>
    <ligand>
        <name>substrate</name>
    </ligand>
</feature>
<comment type="activity regulation">
    <text evidence="7">Allosterically activated by fructose 1,6-bisphosphate (FBP).</text>
</comment>
<keyword evidence="7" id="KW-0021">Allosteric enzyme</keyword>
<feature type="binding site" evidence="7">
    <location>
        <position position="95"/>
    </location>
    <ligand>
        <name>substrate</name>
    </ligand>
</feature>
<dbReference type="PROSITE" id="PS00064">
    <property type="entry name" value="L_LDH"/>
    <property type="match status" value="1"/>
</dbReference>
<dbReference type="EC" id="1.1.1.27" evidence="3 7"/>
<gene>
    <name evidence="7" type="primary">ldh</name>
    <name evidence="12" type="ORF">DIW82_02195</name>
</gene>
<dbReference type="InterPro" id="IPR011304">
    <property type="entry name" value="L-lactate_DH"/>
</dbReference>
<feature type="binding site" evidence="7">
    <location>
        <position position="175"/>
    </location>
    <ligand>
        <name>beta-D-fructose 1,6-bisphosphate</name>
        <dbReference type="ChEBI" id="CHEBI:32966"/>
        <note>allosteric activator</note>
    </ligand>
</feature>
<evidence type="ECO:0000256" key="7">
    <source>
        <dbReference type="HAMAP-Rule" id="MF_00488"/>
    </source>
</evidence>
<accession>A0A3D4SWI1</accession>
<comment type="caution">
    <text evidence="7">Lacks conserved residue(s) required for the propagation of feature annotation.</text>
</comment>
<dbReference type="InterPro" id="IPR036291">
    <property type="entry name" value="NAD(P)-bd_dom_sf"/>
</dbReference>
<dbReference type="AlphaFoldDB" id="A0A3D4SWI1"/>
<evidence type="ECO:0000256" key="3">
    <source>
        <dbReference type="ARBA" id="ARBA00012967"/>
    </source>
</evidence>
<dbReference type="PRINTS" id="PR00086">
    <property type="entry name" value="LLDHDRGNASE"/>
</dbReference>
<comment type="subunit">
    <text evidence="7">Homotetramer.</text>
</comment>
<feature type="binding site" evidence="7">
    <location>
        <position position="46"/>
    </location>
    <ligand>
        <name>NAD(+)</name>
        <dbReference type="ChEBI" id="CHEBI:57540"/>
    </ligand>
</feature>
<dbReference type="HAMAP" id="MF_00488">
    <property type="entry name" value="Lactate_dehydrog"/>
    <property type="match status" value="1"/>
</dbReference>
<evidence type="ECO:0000256" key="4">
    <source>
        <dbReference type="ARBA" id="ARBA00023002"/>
    </source>
</evidence>
<evidence type="ECO:0000313" key="13">
    <source>
        <dbReference type="Proteomes" id="UP000261739"/>
    </source>
</evidence>
<organism evidence="12 13">
    <name type="scientific">Corynebacterium nuruki</name>
    <dbReference type="NCBI Taxonomy" id="1032851"/>
    <lineage>
        <taxon>Bacteria</taxon>
        <taxon>Bacillati</taxon>
        <taxon>Actinomycetota</taxon>
        <taxon>Actinomycetes</taxon>
        <taxon>Mycobacteriales</taxon>
        <taxon>Corynebacteriaceae</taxon>
        <taxon>Corynebacterium</taxon>
    </lineage>
</organism>
<feature type="binding site" evidence="7">
    <location>
        <begin position="125"/>
        <end position="127"/>
    </location>
    <ligand>
        <name>NAD(+)</name>
        <dbReference type="ChEBI" id="CHEBI:57540"/>
    </ligand>
</feature>
<dbReference type="PANTHER" id="PTHR43128">
    <property type="entry name" value="L-2-HYDROXYCARBOXYLATE DEHYDROGENASE (NAD(P)(+))"/>
    <property type="match status" value="1"/>
</dbReference>
<dbReference type="GO" id="GO:0004459">
    <property type="term" value="F:L-lactate dehydrogenase (NAD+) activity"/>
    <property type="evidence" value="ECO:0007669"/>
    <property type="project" value="UniProtKB-UniRule"/>
</dbReference>
<feature type="binding site" evidence="7">
    <location>
        <position position="20"/>
    </location>
    <ligand>
        <name>NAD(+)</name>
        <dbReference type="ChEBI" id="CHEBI:57540"/>
    </ligand>
</feature>
<dbReference type="GO" id="GO:0005737">
    <property type="term" value="C:cytoplasm"/>
    <property type="evidence" value="ECO:0007669"/>
    <property type="project" value="UniProtKB-SubCell"/>
</dbReference>
<comment type="pathway">
    <text evidence="1 7">Fermentation; pyruvate fermentation to lactate; (S)-lactate from pyruvate: step 1/1.</text>
</comment>
<dbReference type="CDD" id="cd05291">
    <property type="entry name" value="HicDH_like"/>
    <property type="match status" value="1"/>
</dbReference>
<dbReference type="SUPFAM" id="SSF51735">
    <property type="entry name" value="NAD(P)-binding Rossmann-fold domains"/>
    <property type="match status" value="1"/>
</dbReference>
<dbReference type="UniPathway" id="UPA00554">
    <property type="reaction ID" value="UER00611"/>
</dbReference>
<dbReference type="InterPro" id="IPR001236">
    <property type="entry name" value="Lactate/malate_DH_N"/>
</dbReference>
<dbReference type="Gene3D" id="3.40.50.720">
    <property type="entry name" value="NAD(P)-binding Rossmann-like Domain"/>
    <property type="match status" value="1"/>
</dbReference>
<feature type="domain" description="Lactate/malate dehydrogenase N-terminal" evidence="10">
    <location>
        <begin position="10"/>
        <end position="149"/>
    </location>
</feature>
<dbReference type="GO" id="GO:0006089">
    <property type="term" value="P:lactate metabolic process"/>
    <property type="evidence" value="ECO:0007669"/>
    <property type="project" value="TreeGrafter"/>
</dbReference>
<keyword evidence="5 7" id="KW-0520">NAD</keyword>
<sequence>MVTAHGPVGTKIVLVGAGDVGVAYAYALVNQGLCDHLVLVDIDEKKTWGQVQDLNHAVPWSGHRTAVTQGTYDDCRDAALVCICAGAAQKPGETRLDLVGKNVAIFRGIVGSIRDSGFDGIYLIASNPVDILSYVTWKLSGAPAGRVIGSGTILDTARLRAALGEHVDVSPTSVHAYVIGEHGDTELPVFSAGSVAGVRLSTRLRETDGGMDAADRIFRETRDAAYEIIDAKGSTSFGIGMGLARITRAVLENEDVVLPVSVLVEDIYGRSGHQPVYIGTPAVINRSGVREPVELELDDAEQAQFTHSAETLEQVMRDAGVFDL</sequence>
<dbReference type="EMBL" id="DQID01000060">
    <property type="protein sequence ID" value="HCT13626.1"/>
    <property type="molecule type" value="Genomic_DNA"/>
</dbReference>
<comment type="catalytic activity">
    <reaction evidence="6 7">
        <text>(S)-lactate + NAD(+) = pyruvate + NADH + H(+)</text>
        <dbReference type="Rhea" id="RHEA:23444"/>
        <dbReference type="ChEBI" id="CHEBI:15361"/>
        <dbReference type="ChEBI" id="CHEBI:15378"/>
        <dbReference type="ChEBI" id="CHEBI:16651"/>
        <dbReference type="ChEBI" id="CHEBI:57540"/>
        <dbReference type="ChEBI" id="CHEBI:57945"/>
        <dbReference type="EC" id="1.1.1.27"/>
    </reaction>
</comment>
<evidence type="ECO:0000259" key="10">
    <source>
        <dbReference type="Pfam" id="PF00056"/>
    </source>
</evidence>
<reference evidence="12 13" key="1">
    <citation type="journal article" date="2018" name="Nat. Biotechnol.">
        <title>A standardized bacterial taxonomy based on genome phylogeny substantially revises the tree of life.</title>
        <authorList>
            <person name="Parks D.H."/>
            <person name="Chuvochina M."/>
            <person name="Waite D.W."/>
            <person name="Rinke C."/>
            <person name="Skarshewski A."/>
            <person name="Chaumeil P.A."/>
            <person name="Hugenholtz P."/>
        </authorList>
    </citation>
    <scope>NUCLEOTIDE SEQUENCE [LARGE SCALE GENOMIC DNA]</scope>
    <source>
        <strain evidence="12">UBA11247</strain>
    </source>
</reference>
<evidence type="ECO:0000256" key="1">
    <source>
        <dbReference type="ARBA" id="ARBA00004843"/>
    </source>
</evidence>
<dbReference type="InterPro" id="IPR018177">
    <property type="entry name" value="L-lactate_DH_AS"/>
</dbReference>
<dbReference type="NCBIfam" id="NF000824">
    <property type="entry name" value="PRK00066.1"/>
    <property type="match status" value="1"/>
</dbReference>
<keyword evidence="7" id="KW-0963">Cytoplasm</keyword>
<comment type="caution">
    <text evidence="12">The sequence shown here is derived from an EMBL/GenBank/DDBJ whole genome shotgun (WGS) entry which is preliminary data.</text>
</comment>
<feature type="binding site" evidence="7">
    <location>
        <position position="160"/>
    </location>
    <ligand>
        <name>beta-D-fructose 1,6-bisphosphate</name>
        <dbReference type="ChEBI" id="CHEBI:32966"/>
        <note>allosteric activator</note>
    </ligand>
</feature>
<dbReference type="InterPro" id="IPR022383">
    <property type="entry name" value="Lactate/malate_DH_C"/>
</dbReference>
<feature type="domain" description="Lactate/malate dehydrogenase C-terminal" evidence="11">
    <location>
        <begin position="152"/>
        <end position="318"/>
    </location>
</feature>
<comment type="subcellular location">
    <subcellularLocation>
        <location evidence="7">Cytoplasm</location>
    </subcellularLocation>
</comment>
<dbReference type="PIRSF" id="PIRSF000102">
    <property type="entry name" value="Lac_mal_DH"/>
    <property type="match status" value="1"/>
</dbReference>
<dbReference type="FunFam" id="3.40.50.720:FF:000018">
    <property type="entry name" value="Malate dehydrogenase"/>
    <property type="match status" value="1"/>
</dbReference>
<dbReference type="RefSeq" id="WP_010120720.1">
    <property type="nucleotide sequence ID" value="NZ_DAITTW010000061.1"/>
</dbReference>
<dbReference type="Pfam" id="PF00056">
    <property type="entry name" value="Ldh_1_N"/>
    <property type="match status" value="1"/>
</dbReference>
<keyword evidence="7" id="KW-0597">Phosphoprotein</keyword>
<feature type="binding site" evidence="7 9">
    <location>
        <position position="41"/>
    </location>
    <ligand>
        <name>NAD(+)</name>
        <dbReference type="ChEBI" id="CHEBI:57540"/>
    </ligand>
</feature>
<feature type="active site" description="Proton acceptor" evidence="7 8">
    <location>
        <position position="182"/>
    </location>
</feature>
<feature type="binding site" evidence="7">
    <location>
        <position position="72"/>
    </location>
    <ligand>
        <name>NAD(+)</name>
        <dbReference type="ChEBI" id="CHEBI:57540"/>
    </ligand>
</feature>
<evidence type="ECO:0000256" key="2">
    <source>
        <dbReference type="ARBA" id="ARBA00006054"/>
    </source>
</evidence>
<evidence type="ECO:0000256" key="6">
    <source>
        <dbReference type="ARBA" id="ARBA00049258"/>
    </source>
</evidence>
<dbReference type="Proteomes" id="UP000261739">
    <property type="component" value="Unassembled WGS sequence"/>
</dbReference>
<feature type="binding site" evidence="7">
    <location>
        <position position="150"/>
    </location>
    <ligand>
        <name>NAD(+)</name>
        <dbReference type="ChEBI" id="CHEBI:57540"/>
    </ligand>
</feature>
<evidence type="ECO:0000256" key="9">
    <source>
        <dbReference type="PIRSR" id="PIRSR000102-3"/>
    </source>
</evidence>
<feature type="binding site" evidence="7">
    <location>
        <position position="235"/>
    </location>
    <ligand>
        <name>substrate</name>
    </ligand>
</feature>
<name>A0A3D4SWI1_9CORY</name>